<gene>
    <name evidence="11" type="primary">dnaX</name>
    <name evidence="14" type="ORF">SAMN02745181_1765</name>
</gene>
<accession>A0A1M6ID26</accession>
<dbReference type="Gene3D" id="1.10.8.60">
    <property type="match status" value="1"/>
</dbReference>
<dbReference type="EMBL" id="FQYR01000003">
    <property type="protein sequence ID" value="SHJ32358.1"/>
    <property type="molecule type" value="Genomic_DNA"/>
</dbReference>
<dbReference type="CDD" id="cd18137">
    <property type="entry name" value="HLD_clamp_pol_III_gamma_tau"/>
    <property type="match status" value="1"/>
</dbReference>
<dbReference type="SUPFAM" id="SSF48019">
    <property type="entry name" value="post-AAA+ oligomerization domain-like"/>
    <property type="match status" value="1"/>
</dbReference>
<evidence type="ECO:0000313" key="15">
    <source>
        <dbReference type="Proteomes" id="UP000184510"/>
    </source>
</evidence>
<comment type="catalytic activity">
    <reaction evidence="10 11">
        <text>DNA(n) + a 2'-deoxyribonucleoside 5'-triphosphate = DNA(n+1) + diphosphate</text>
        <dbReference type="Rhea" id="RHEA:22508"/>
        <dbReference type="Rhea" id="RHEA-COMP:17339"/>
        <dbReference type="Rhea" id="RHEA-COMP:17340"/>
        <dbReference type="ChEBI" id="CHEBI:33019"/>
        <dbReference type="ChEBI" id="CHEBI:61560"/>
        <dbReference type="ChEBI" id="CHEBI:173112"/>
        <dbReference type="EC" id="2.7.7.7"/>
    </reaction>
</comment>
<evidence type="ECO:0000256" key="12">
    <source>
        <dbReference type="SAM" id="MobiDB-lite"/>
    </source>
</evidence>
<keyword evidence="4 11" id="KW-0235">DNA replication</keyword>
<evidence type="ECO:0000256" key="11">
    <source>
        <dbReference type="RuleBase" id="RU364063"/>
    </source>
</evidence>
<proteinExistence type="inferred from homology"/>
<dbReference type="Pfam" id="PF22608">
    <property type="entry name" value="DNAX_ATPase_lid"/>
    <property type="match status" value="1"/>
</dbReference>
<keyword evidence="6 11" id="KW-0547">Nucleotide-binding</keyword>
<evidence type="ECO:0000256" key="5">
    <source>
        <dbReference type="ARBA" id="ARBA00022723"/>
    </source>
</evidence>
<dbReference type="GO" id="GO:0006261">
    <property type="term" value="P:DNA-templated DNA replication"/>
    <property type="evidence" value="ECO:0007669"/>
    <property type="project" value="TreeGrafter"/>
</dbReference>
<feature type="compositionally biased region" description="Low complexity" evidence="12">
    <location>
        <begin position="497"/>
        <end position="510"/>
    </location>
</feature>
<dbReference type="PANTHER" id="PTHR11669:SF0">
    <property type="entry name" value="PROTEIN STICHEL-LIKE 2"/>
    <property type="match status" value="1"/>
</dbReference>
<dbReference type="InterPro" id="IPR001270">
    <property type="entry name" value="ClpA/B"/>
</dbReference>
<dbReference type="Gene3D" id="3.40.50.300">
    <property type="entry name" value="P-loop containing nucleotide triphosphate hydrolases"/>
    <property type="match status" value="1"/>
</dbReference>
<evidence type="ECO:0000259" key="13">
    <source>
        <dbReference type="SMART" id="SM00382"/>
    </source>
</evidence>
<keyword evidence="3 11" id="KW-0548">Nucleotidyltransferase</keyword>
<evidence type="ECO:0000256" key="6">
    <source>
        <dbReference type="ARBA" id="ARBA00022741"/>
    </source>
</evidence>
<dbReference type="InterPro" id="IPR008921">
    <property type="entry name" value="DNA_pol3_clamp-load_cplx_C"/>
</dbReference>
<dbReference type="AlphaFoldDB" id="A0A1M6ID26"/>
<feature type="region of interest" description="Disordered" evidence="12">
    <location>
        <begin position="404"/>
        <end position="526"/>
    </location>
</feature>
<keyword evidence="8 11" id="KW-0067">ATP-binding</keyword>
<keyword evidence="15" id="KW-1185">Reference proteome</keyword>
<dbReference type="Gene3D" id="1.20.272.10">
    <property type="match status" value="1"/>
</dbReference>
<evidence type="ECO:0000256" key="2">
    <source>
        <dbReference type="ARBA" id="ARBA00022679"/>
    </source>
</evidence>
<dbReference type="FunFam" id="1.10.8.60:FF:000013">
    <property type="entry name" value="DNA polymerase III subunit gamma/tau"/>
    <property type="match status" value="1"/>
</dbReference>
<dbReference type="GO" id="GO:0009360">
    <property type="term" value="C:DNA polymerase III complex"/>
    <property type="evidence" value="ECO:0007669"/>
    <property type="project" value="InterPro"/>
</dbReference>
<dbReference type="InterPro" id="IPR003593">
    <property type="entry name" value="AAA+_ATPase"/>
</dbReference>
<dbReference type="GO" id="GO:0046872">
    <property type="term" value="F:metal ion binding"/>
    <property type="evidence" value="ECO:0007669"/>
    <property type="project" value="UniProtKB-KW"/>
</dbReference>
<keyword evidence="7" id="KW-0862">Zinc</keyword>
<dbReference type="InterPro" id="IPR022754">
    <property type="entry name" value="DNA_pol_III_gamma-3"/>
</dbReference>
<dbReference type="PRINTS" id="PR00300">
    <property type="entry name" value="CLPPROTEASEA"/>
</dbReference>
<dbReference type="NCBIfam" id="TIGR02397">
    <property type="entry name" value="dnaX_nterm"/>
    <property type="match status" value="1"/>
</dbReference>
<evidence type="ECO:0000256" key="1">
    <source>
        <dbReference type="ARBA" id="ARBA00006360"/>
    </source>
</evidence>
<dbReference type="SUPFAM" id="SSF52540">
    <property type="entry name" value="P-loop containing nucleoside triphosphate hydrolases"/>
    <property type="match status" value="1"/>
</dbReference>
<dbReference type="Pfam" id="PF13177">
    <property type="entry name" value="DNA_pol3_delta2"/>
    <property type="match status" value="1"/>
</dbReference>
<evidence type="ECO:0000256" key="3">
    <source>
        <dbReference type="ARBA" id="ARBA00022695"/>
    </source>
</evidence>
<dbReference type="InterPro" id="IPR012763">
    <property type="entry name" value="DNA_pol_III_sug/sutau_N"/>
</dbReference>
<feature type="domain" description="AAA+ ATPase" evidence="13">
    <location>
        <begin position="37"/>
        <end position="194"/>
    </location>
</feature>
<dbReference type="SMART" id="SM00382">
    <property type="entry name" value="AAA"/>
    <property type="match status" value="1"/>
</dbReference>
<comment type="function">
    <text evidence="11">DNA polymerase III is a complex, multichain enzyme responsible for most of the replicative synthesis in bacteria. This DNA polymerase also exhibits 3' to 5' exonuclease activity.</text>
</comment>
<protein>
    <recommendedName>
        <fullName evidence="11">DNA polymerase III subunit gamma/tau</fullName>
        <ecNumber evidence="11">2.7.7.7</ecNumber>
    </recommendedName>
</protein>
<dbReference type="FunFam" id="3.40.50.300:FF:000014">
    <property type="entry name" value="DNA polymerase III subunit gamma/tau"/>
    <property type="match status" value="1"/>
</dbReference>
<dbReference type="RefSeq" id="WP_143183357.1">
    <property type="nucleotide sequence ID" value="NZ_FQYR01000003.1"/>
</dbReference>
<dbReference type="NCBIfam" id="NF004046">
    <property type="entry name" value="PRK05563.1"/>
    <property type="match status" value="1"/>
</dbReference>
<dbReference type="InterPro" id="IPR027417">
    <property type="entry name" value="P-loop_NTPase"/>
</dbReference>
<keyword evidence="2 11" id="KW-0808">Transferase</keyword>
<dbReference type="GO" id="GO:0003677">
    <property type="term" value="F:DNA binding"/>
    <property type="evidence" value="ECO:0007669"/>
    <property type="project" value="InterPro"/>
</dbReference>
<evidence type="ECO:0000256" key="7">
    <source>
        <dbReference type="ARBA" id="ARBA00022833"/>
    </source>
</evidence>
<evidence type="ECO:0000256" key="10">
    <source>
        <dbReference type="ARBA" id="ARBA00049244"/>
    </source>
</evidence>
<comment type="similarity">
    <text evidence="1 11">Belongs to the DnaX/STICHEL family.</text>
</comment>
<dbReference type="Proteomes" id="UP000184510">
    <property type="component" value="Unassembled WGS sequence"/>
</dbReference>
<organism evidence="14 15">
    <name type="scientific">Rubritalea squalenifaciens DSM 18772</name>
    <dbReference type="NCBI Taxonomy" id="1123071"/>
    <lineage>
        <taxon>Bacteria</taxon>
        <taxon>Pseudomonadati</taxon>
        <taxon>Verrucomicrobiota</taxon>
        <taxon>Verrucomicrobiia</taxon>
        <taxon>Verrucomicrobiales</taxon>
        <taxon>Rubritaleaceae</taxon>
        <taxon>Rubritalea</taxon>
    </lineage>
</organism>
<dbReference type="GO" id="GO:0005524">
    <property type="term" value="F:ATP binding"/>
    <property type="evidence" value="ECO:0007669"/>
    <property type="project" value="UniProtKB-KW"/>
</dbReference>
<dbReference type="STRING" id="1123071.SAMN02745181_1765"/>
<evidence type="ECO:0000313" key="14">
    <source>
        <dbReference type="EMBL" id="SHJ32358.1"/>
    </source>
</evidence>
<evidence type="ECO:0000256" key="8">
    <source>
        <dbReference type="ARBA" id="ARBA00022840"/>
    </source>
</evidence>
<dbReference type="InterPro" id="IPR045085">
    <property type="entry name" value="HLD_clamp_pol_III_gamma_tau"/>
</dbReference>
<evidence type="ECO:0000256" key="4">
    <source>
        <dbReference type="ARBA" id="ARBA00022705"/>
    </source>
</evidence>
<feature type="compositionally biased region" description="Pro residues" evidence="12">
    <location>
        <begin position="435"/>
        <end position="445"/>
    </location>
</feature>
<dbReference type="InParanoid" id="A0A1M6ID26"/>
<dbReference type="Pfam" id="PF12169">
    <property type="entry name" value="DNA_pol3_gamma3"/>
    <property type="match status" value="1"/>
</dbReference>
<feature type="compositionally biased region" description="Acidic residues" evidence="12">
    <location>
        <begin position="511"/>
        <end position="524"/>
    </location>
</feature>
<dbReference type="PANTHER" id="PTHR11669">
    <property type="entry name" value="REPLICATION FACTOR C / DNA POLYMERASE III GAMMA-TAU SUBUNIT"/>
    <property type="match status" value="1"/>
</dbReference>
<sequence length="542" mass="59117">MSYQVFARKYRPKTFKDVLGQDHVIQTLRNAIEQERLAHAYLFVGPRGTGKTSTARILAKALNCSNGPSIDFDPDEDICQEIAEGRSLDVLEIDGASNNGVDQVRDLRDNVRFAPSRCRYKIIYIDEVHMLTTQAFNALLKTLEEPPEHVKFIFATTEPNKILPTIISRCQRFDLRPIATQTIADHLIYIANNEGVELEKTAAWTVAKGAEGGMRDAQSMLDQLVAFCGNHITEANVLDVFGFTSRETVAKLTSSILEKDTSAALKILHEQASTGKELSQLLDDSIGCLRSLLVAKVDPNAESDGIPVELWQPLVELSTSVPTDRLLNLVDIFADTESRMKWATNKKLHFEIGLIKAIQSLNDARISDVIKALAGAGPVDIPQQATPPASKPASKDKEVAVVLEQKDESPDPISQPEPVIDTQPQPEPIAAAAPAPEPVSQPAPEPVITTTEPEAATRPKKSGDPIMGLDALIADAPDKAPEPAPEPAVIAREKQQQAETAAKAEAAENAPPEEEEDNGDEEFYQDPLIQKALKLFQATLVS</sequence>
<name>A0A1M6ID26_9BACT</name>
<dbReference type="InterPro" id="IPR050238">
    <property type="entry name" value="DNA_Rep/Repair_Clamp_Loader"/>
</dbReference>
<dbReference type="CDD" id="cd00009">
    <property type="entry name" value="AAA"/>
    <property type="match status" value="1"/>
</dbReference>
<feature type="region of interest" description="Disordered" evidence="12">
    <location>
        <begin position="379"/>
        <end position="398"/>
    </location>
</feature>
<evidence type="ECO:0000256" key="9">
    <source>
        <dbReference type="ARBA" id="ARBA00022932"/>
    </source>
</evidence>
<keyword evidence="9 11" id="KW-0239">DNA-directed DNA polymerase</keyword>
<comment type="subunit">
    <text evidence="11">DNA polymerase III contains a core (composed of alpha, epsilon and theta chains) that associates with a tau subunit. This core dimerizes to form the POLIII' complex. PolIII' associates with the gamma complex (composed of gamma, delta, delta', psi and chi chains) and with the beta chain to form the complete DNA polymerase III complex.</text>
</comment>
<dbReference type="OrthoDB" id="9810148at2"/>
<dbReference type="EC" id="2.7.7.7" evidence="11"/>
<keyword evidence="5" id="KW-0479">Metal-binding</keyword>
<dbReference type="GO" id="GO:0003887">
    <property type="term" value="F:DNA-directed DNA polymerase activity"/>
    <property type="evidence" value="ECO:0007669"/>
    <property type="project" value="UniProtKB-KW"/>
</dbReference>
<dbReference type="FunCoup" id="A0A1M6ID26">
    <property type="interactions" value="134"/>
</dbReference>
<reference evidence="14 15" key="1">
    <citation type="submission" date="2016-11" db="EMBL/GenBank/DDBJ databases">
        <authorList>
            <person name="Jaros S."/>
            <person name="Januszkiewicz K."/>
            <person name="Wedrychowicz H."/>
        </authorList>
    </citation>
    <scope>NUCLEOTIDE SEQUENCE [LARGE SCALE GENOMIC DNA]</scope>
    <source>
        <strain evidence="14 15">DSM 18772</strain>
    </source>
</reference>